<dbReference type="AlphaFoldDB" id="A0A508TF67"/>
<sequence>MMTTTKHAKRFASSSRYSMSQTALTQTPHPATWALPRSRMPEGAIAMIICSCNVLSDHDARLRLLRQAAECIVLALPGKTYVPTFSVRRRSRYSTSLAHPAARGSASRGQSRAKRNRIDPRSRPPRGKCLARDCGHTGWGTHDKRLAGISSPSRVRFRSGRLSRPEGHWGMPAAGVFIGKCRASSCWYLCWYRQQSTTKLVSNSKGYGSRQLSARGTTEKNNNNNNNLSQWFDSGFLRKTFAMH</sequence>
<organism evidence="2 3">
    <name type="scientific">Bradyrhizobium ivorense</name>
    <dbReference type="NCBI Taxonomy" id="2511166"/>
    <lineage>
        <taxon>Bacteria</taxon>
        <taxon>Pseudomonadati</taxon>
        <taxon>Pseudomonadota</taxon>
        <taxon>Alphaproteobacteria</taxon>
        <taxon>Hyphomicrobiales</taxon>
        <taxon>Nitrobacteraceae</taxon>
        <taxon>Bradyrhizobium</taxon>
    </lineage>
</organism>
<gene>
    <name evidence="2" type="ORF">CI1B_47090</name>
</gene>
<feature type="region of interest" description="Disordered" evidence="1">
    <location>
        <begin position="203"/>
        <end position="226"/>
    </location>
</feature>
<comment type="caution">
    <text evidence="2">The sequence shown here is derived from an EMBL/GenBank/DDBJ whole genome shotgun (WGS) entry which is preliminary data.</text>
</comment>
<dbReference type="EMBL" id="CAADFC020000016">
    <property type="protein sequence ID" value="VIO73106.1"/>
    <property type="molecule type" value="Genomic_DNA"/>
</dbReference>
<name>A0A508TF67_9BRAD</name>
<evidence type="ECO:0000313" key="2">
    <source>
        <dbReference type="EMBL" id="VIO73106.1"/>
    </source>
</evidence>
<reference evidence="2" key="1">
    <citation type="submission" date="2019-02" db="EMBL/GenBank/DDBJ databases">
        <authorList>
            <person name="Pothier F.J."/>
        </authorList>
    </citation>
    <scope>NUCLEOTIDE SEQUENCE</scope>
    <source>
        <strain evidence="2">CI-1B</strain>
    </source>
</reference>
<feature type="region of interest" description="Disordered" evidence="1">
    <location>
        <begin position="96"/>
        <end position="128"/>
    </location>
</feature>
<protein>
    <submittedName>
        <fullName evidence="2">Uncharacterized protein</fullName>
    </submittedName>
</protein>
<evidence type="ECO:0000313" key="3">
    <source>
        <dbReference type="Proteomes" id="UP000328092"/>
    </source>
</evidence>
<feature type="compositionally biased region" description="Polar residues" evidence="1">
    <location>
        <begin position="12"/>
        <end position="29"/>
    </location>
</feature>
<keyword evidence="3" id="KW-1185">Reference proteome</keyword>
<dbReference type="Proteomes" id="UP000328092">
    <property type="component" value="Unassembled WGS sequence"/>
</dbReference>
<accession>A0A508TF67</accession>
<feature type="region of interest" description="Disordered" evidence="1">
    <location>
        <begin position="1"/>
        <end position="35"/>
    </location>
</feature>
<proteinExistence type="predicted"/>
<feature type="compositionally biased region" description="Polar residues" evidence="1">
    <location>
        <begin position="203"/>
        <end position="220"/>
    </location>
</feature>
<feature type="compositionally biased region" description="Basic residues" evidence="1">
    <location>
        <begin position="1"/>
        <end position="10"/>
    </location>
</feature>
<evidence type="ECO:0000256" key="1">
    <source>
        <dbReference type="SAM" id="MobiDB-lite"/>
    </source>
</evidence>